<evidence type="ECO:0000256" key="1">
    <source>
        <dbReference type="SAM" id="MobiDB-lite"/>
    </source>
</evidence>
<dbReference type="PANTHER" id="PTHR42870">
    <property type="entry name" value="ACETYL-COA C-ACETYLTRANSFERASE"/>
    <property type="match status" value="1"/>
</dbReference>
<dbReference type="SUPFAM" id="SSF53901">
    <property type="entry name" value="Thiolase-like"/>
    <property type="match status" value="2"/>
</dbReference>
<feature type="region of interest" description="Disordered" evidence="1">
    <location>
        <begin position="112"/>
        <end position="132"/>
    </location>
</feature>
<dbReference type="InterPro" id="IPR055140">
    <property type="entry name" value="Thiolase_C_2"/>
</dbReference>
<proteinExistence type="predicted"/>
<gene>
    <name evidence="3" type="ORF">Amac_019070</name>
</gene>
<keyword evidence="4" id="KW-1185">Reference proteome</keyword>
<dbReference type="RefSeq" id="WP_155353934.1">
    <property type="nucleotide sequence ID" value="NZ_BAAAHL010000038.1"/>
</dbReference>
<sequence length="386" mass="40364">MARPAGGAIVGAAETTKLGVIKDQSALELHAEAARLAVADAGLTLNDIDGLATAGLPVITVSHHLGMRPRYLDGTYIGGGSFLLHLRHAVAAIQSGLCETVLITHGASNRSRIGRPPRITDPASPPGQFEQPYGAFTPPTLFPIGVLRYMKKYGLTHEQLASVAVAQRMWASKVPRAMFRDPITVDDVLASRMVAYPMHLLECCLVTDGGGAVVVTSADRAGAGSFPKPPVFVLGAGEACETSMVSTMRDLTTSRAFVDASTAAFAEARLGPPDVNHLMVYDAFAHLPVYALEDCGFVERGQAGAFIADGHTRPGGTLPMNTNGGGLSYTHTGLYGIFLLLEAVRQVRGEAAAQVPNVNVSMVQGVGGMFEAAGTVILGSHDAYTG</sequence>
<dbReference type="CDD" id="cd00829">
    <property type="entry name" value="SCP-x_thiolase"/>
    <property type="match status" value="1"/>
</dbReference>
<dbReference type="GO" id="GO:0016747">
    <property type="term" value="F:acyltransferase activity, transferring groups other than amino-acyl groups"/>
    <property type="evidence" value="ECO:0007669"/>
    <property type="project" value="InterPro"/>
</dbReference>
<dbReference type="InterPro" id="IPR016039">
    <property type="entry name" value="Thiolase-like"/>
</dbReference>
<organism evidence="3 4">
    <name type="scientific">Acrocarpospora macrocephala</name>
    <dbReference type="NCBI Taxonomy" id="150177"/>
    <lineage>
        <taxon>Bacteria</taxon>
        <taxon>Bacillati</taxon>
        <taxon>Actinomycetota</taxon>
        <taxon>Actinomycetes</taxon>
        <taxon>Streptosporangiales</taxon>
        <taxon>Streptosporangiaceae</taxon>
        <taxon>Acrocarpospora</taxon>
    </lineage>
</organism>
<evidence type="ECO:0000259" key="2">
    <source>
        <dbReference type="Pfam" id="PF22691"/>
    </source>
</evidence>
<dbReference type="PIRSF" id="PIRSF000429">
    <property type="entry name" value="Ac-CoA_Ac_transf"/>
    <property type="match status" value="1"/>
</dbReference>
<dbReference type="Gene3D" id="3.40.47.10">
    <property type="match status" value="1"/>
</dbReference>
<evidence type="ECO:0000313" key="4">
    <source>
        <dbReference type="Proteomes" id="UP000331127"/>
    </source>
</evidence>
<evidence type="ECO:0000313" key="3">
    <source>
        <dbReference type="EMBL" id="GES08311.1"/>
    </source>
</evidence>
<name>A0A5M3WM96_9ACTN</name>
<dbReference type="Pfam" id="PF22691">
    <property type="entry name" value="Thiolase_C_1"/>
    <property type="match status" value="1"/>
</dbReference>
<protein>
    <submittedName>
        <fullName evidence="3">Thiolase</fullName>
    </submittedName>
</protein>
<reference evidence="3 4" key="1">
    <citation type="submission" date="2019-10" db="EMBL/GenBank/DDBJ databases">
        <title>Whole genome shotgun sequence of Acrocarpospora macrocephala NBRC 16266.</title>
        <authorList>
            <person name="Ichikawa N."/>
            <person name="Kimura A."/>
            <person name="Kitahashi Y."/>
            <person name="Komaki H."/>
            <person name="Oguchi A."/>
        </authorList>
    </citation>
    <scope>NUCLEOTIDE SEQUENCE [LARGE SCALE GENOMIC DNA]</scope>
    <source>
        <strain evidence="3 4">NBRC 16266</strain>
    </source>
</reference>
<accession>A0A5M3WM96</accession>
<dbReference type="PANTHER" id="PTHR42870:SF1">
    <property type="entry name" value="NON-SPECIFIC LIPID-TRANSFER PROTEIN-LIKE 2"/>
    <property type="match status" value="1"/>
</dbReference>
<dbReference type="InterPro" id="IPR002155">
    <property type="entry name" value="Thiolase"/>
</dbReference>
<dbReference type="OrthoDB" id="3208853at2"/>
<feature type="domain" description="Thiolase C-terminal" evidence="2">
    <location>
        <begin position="237"/>
        <end position="379"/>
    </location>
</feature>
<dbReference type="EMBL" id="BLAE01000010">
    <property type="protein sequence ID" value="GES08311.1"/>
    <property type="molecule type" value="Genomic_DNA"/>
</dbReference>
<dbReference type="Proteomes" id="UP000331127">
    <property type="component" value="Unassembled WGS sequence"/>
</dbReference>
<dbReference type="AlphaFoldDB" id="A0A5M3WM96"/>
<comment type="caution">
    <text evidence="3">The sequence shown here is derived from an EMBL/GenBank/DDBJ whole genome shotgun (WGS) entry which is preliminary data.</text>
</comment>